<reference evidence="1 2" key="1">
    <citation type="journal article" date="2019" name="Sci. Rep.">
        <title>Orb-weaving spider Araneus ventricosus genome elucidates the spidroin gene catalogue.</title>
        <authorList>
            <person name="Kono N."/>
            <person name="Nakamura H."/>
            <person name="Ohtoshi R."/>
            <person name="Moran D.A.P."/>
            <person name="Shinohara A."/>
            <person name="Yoshida Y."/>
            <person name="Fujiwara M."/>
            <person name="Mori M."/>
            <person name="Tomita M."/>
            <person name="Arakawa K."/>
        </authorList>
    </citation>
    <scope>NUCLEOTIDE SEQUENCE [LARGE SCALE GENOMIC DNA]</scope>
</reference>
<accession>A0A4Y2FLM0</accession>
<proteinExistence type="predicted"/>
<comment type="caution">
    <text evidence="1">The sequence shown here is derived from an EMBL/GenBank/DDBJ whole genome shotgun (WGS) entry which is preliminary data.</text>
</comment>
<dbReference type="Proteomes" id="UP000499080">
    <property type="component" value="Unassembled WGS sequence"/>
</dbReference>
<dbReference type="EMBL" id="BGPR01000957">
    <property type="protein sequence ID" value="GBM41269.1"/>
    <property type="molecule type" value="Genomic_DNA"/>
</dbReference>
<organism evidence="1 2">
    <name type="scientific">Araneus ventricosus</name>
    <name type="common">Orbweaver spider</name>
    <name type="synonym">Epeira ventricosa</name>
    <dbReference type="NCBI Taxonomy" id="182803"/>
    <lineage>
        <taxon>Eukaryota</taxon>
        <taxon>Metazoa</taxon>
        <taxon>Ecdysozoa</taxon>
        <taxon>Arthropoda</taxon>
        <taxon>Chelicerata</taxon>
        <taxon>Arachnida</taxon>
        <taxon>Araneae</taxon>
        <taxon>Araneomorphae</taxon>
        <taxon>Entelegynae</taxon>
        <taxon>Araneoidea</taxon>
        <taxon>Araneidae</taxon>
        <taxon>Araneus</taxon>
    </lineage>
</organism>
<evidence type="ECO:0000313" key="2">
    <source>
        <dbReference type="Proteomes" id="UP000499080"/>
    </source>
</evidence>
<keyword evidence="2" id="KW-1185">Reference proteome</keyword>
<evidence type="ECO:0000313" key="1">
    <source>
        <dbReference type="EMBL" id="GBM41269.1"/>
    </source>
</evidence>
<protein>
    <submittedName>
        <fullName evidence="1">Uncharacterized protein</fullName>
    </submittedName>
</protein>
<dbReference type="AlphaFoldDB" id="A0A4Y2FLM0"/>
<gene>
    <name evidence="1" type="ORF">AVEN_180557_1</name>
</gene>
<name>A0A4Y2FLM0_ARAVE</name>
<sequence length="112" mass="12780">MKFSHKYSVIALTQCLLDEKKNPGAGFEPATTFSESDCWHLLMLETRATYFFCLPQRPFPRPSPSLVLPYGRAFPQPELLPTCPAMYQIINKWSPSNAITARPSRVHRLLLV</sequence>